<gene>
    <name evidence="3" type="ORF">B0T25DRAFT_567753</name>
</gene>
<dbReference type="EMBL" id="JAUIQD010000004">
    <property type="protein sequence ID" value="KAK3352476.1"/>
    <property type="molecule type" value="Genomic_DNA"/>
</dbReference>
<sequence length="192" mass="21643">MLNTQDLVDLFLRRAGDACNELDMHCVLIAINRFLLTHRFELALHAARLVFDSAADTIKDIDKQIKVQRKCLEMNERETTLQHFELVADIARRVDRALRFLLEAAYLDRFPHDFKLTKNISLLHFDPLVLLTLRDRGTTAFSIPQVFFDFEFPAATTSIVSAPSPSPFPAPSAPMPASPSPSKLESSASTCR</sequence>
<feature type="compositionally biased region" description="Low complexity" evidence="1">
    <location>
        <begin position="180"/>
        <end position="192"/>
    </location>
</feature>
<reference evidence="3" key="1">
    <citation type="journal article" date="2023" name="Mol. Phylogenet. Evol.">
        <title>Genome-scale phylogeny and comparative genomics of the fungal order Sordariales.</title>
        <authorList>
            <person name="Hensen N."/>
            <person name="Bonometti L."/>
            <person name="Westerberg I."/>
            <person name="Brannstrom I.O."/>
            <person name="Guillou S."/>
            <person name="Cros-Aarteil S."/>
            <person name="Calhoun S."/>
            <person name="Haridas S."/>
            <person name="Kuo A."/>
            <person name="Mondo S."/>
            <person name="Pangilinan J."/>
            <person name="Riley R."/>
            <person name="LaButti K."/>
            <person name="Andreopoulos B."/>
            <person name="Lipzen A."/>
            <person name="Chen C."/>
            <person name="Yan M."/>
            <person name="Daum C."/>
            <person name="Ng V."/>
            <person name="Clum A."/>
            <person name="Steindorff A."/>
            <person name="Ohm R.A."/>
            <person name="Martin F."/>
            <person name="Silar P."/>
            <person name="Natvig D.O."/>
            <person name="Lalanne C."/>
            <person name="Gautier V."/>
            <person name="Ament-Velasquez S.L."/>
            <person name="Kruys A."/>
            <person name="Hutchinson M.I."/>
            <person name="Powell A.J."/>
            <person name="Barry K."/>
            <person name="Miller A.N."/>
            <person name="Grigoriev I.V."/>
            <person name="Debuchy R."/>
            <person name="Gladieux P."/>
            <person name="Hiltunen Thoren M."/>
            <person name="Johannesson H."/>
        </authorList>
    </citation>
    <scope>NUCLEOTIDE SEQUENCE</scope>
    <source>
        <strain evidence="3">CBS 955.72</strain>
    </source>
</reference>
<organism evidence="3 4">
    <name type="scientific">Lasiosphaeria hispida</name>
    <dbReference type="NCBI Taxonomy" id="260671"/>
    <lineage>
        <taxon>Eukaryota</taxon>
        <taxon>Fungi</taxon>
        <taxon>Dikarya</taxon>
        <taxon>Ascomycota</taxon>
        <taxon>Pezizomycotina</taxon>
        <taxon>Sordariomycetes</taxon>
        <taxon>Sordariomycetidae</taxon>
        <taxon>Sordariales</taxon>
        <taxon>Lasiosphaeriaceae</taxon>
        <taxon>Lasiosphaeria</taxon>
    </lineage>
</organism>
<feature type="compositionally biased region" description="Pro residues" evidence="1">
    <location>
        <begin position="164"/>
        <end position="179"/>
    </location>
</feature>
<evidence type="ECO:0000313" key="3">
    <source>
        <dbReference type="EMBL" id="KAK3352476.1"/>
    </source>
</evidence>
<comment type="caution">
    <text evidence="3">The sequence shown here is derived from an EMBL/GenBank/DDBJ whole genome shotgun (WGS) entry which is preliminary data.</text>
</comment>
<feature type="region of interest" description="Disordered" evidence="1">
    <location>
        <begin position="163"/>
        <end position="192"/>
    </location>
</feature>
<dbReference type="Proteomes" id="UP001275084">
    <property type="component" value="Unassembled WGS sequence"/>
</dbReference>
<protein>
    <recommendedName>
        <fullName evidence="2">Tc toxin complex TcA C-terminal TcB-binding domain-containing protein</fullName>
    </recommendedName>
</protein>
<dbReference type="Pfam" id="PF18276">
    <property type="entry name" value="TcA_TcB_BD"/>
    <property type="match status" value="1"/>
</dbReference>
<name>A0AAJ0MDH6_9PEZI</name>
<reference evidence="3" key="2">
    <citation type="submission" date="2023-06" db="EMBL/GenBank/DDBJ databases">
        <authorList>
            <consortium name="Lawrence Berkeley National Laboratory"/>
            <person name="Haridas S."/>
            <person name="Hensen N."/>
            <person name="Bonometti L."/>
            <person name="Westerberg I."/>
            <person name="Brannstrom I.O."/>
            <person name="Guillou S."/>
            <person name="Cros-Aarteil S."/>
            <person name="Calhoun S."/>
            <person name="Kuo A."/>
            <person name="Mondo S."/>
            <person name="Pangilinan J."/>
            <person name="Riley R."/>
            <person name="Labutti K."/>
            <person name="Andreopoulos B."/>
            <person name="Lipzen A."/>
            <person name="Chen C."/>
            <person name="Yanf M."/>
            <person name="Daum C."/>
            <person name="Ng V."/>
            <person name="Clum A."/>
            <person name="Steindorff A."/>
            <person name="Ohm R."/>
            <person name="Martin F."/>
            <person name="Silar P."/>
            <person name="Natvig D."/>
            <person name="Lalanne C."/>
            <person name="Gautier V."/>
            <person name="Ament-Velasquez S.L."/>
            <person name="Kruys A."/>
            <person name="Hutchinson M.I."/>
            <person name="Powell A.J."/>
            <person name="Barry K."/>
            <person name="Miller A.N."/>
            <person name="Grigoriev I.V."/>
            <person name="Debuchy R."/>
            <person name="Gladieux P."/>
            <person name="Thoren M.H."/>
            <person name="Johannesson H."/>
        </authorList>
    </citation>
    <scope>NUCLEOTIDE SEQUENCE</scope>
    <source>
        <strain evidence="3">CBS 955.72</strain>
    </source>
</reference>
<evidence type="ECO:0000313" key="4">
    <source>
        <dbReference type="Proteomes" id="UP001275084"/>
    </source>
</evidence>
<dbReference type="InterPro" id="IPR040840">
    <property type="entry name" value="TcA_TcB_BD"/>
</dbReference>
<accession>A0AAJ0MDH6</accession>
<dbReference type="AlphaFoldDB" id="A0AAJ0MDH6"/>
<evidence type="ECO:0000256" key="1">
    <source>
        <dbReference type="SAM" id="MobiDB-lite"/>
    </source>
</evidence>
<keyword evidence="4" id="KW-1185">Reference proteome</keyword>
<proteinExistence type="predicted"/>
<feature type="domain" description="Tc toxin complex TcA C-terminal TcB-binding" evidence="2">
    <location>
        <begin position="102"/>
        <end position="154"/>
    </location>
</feature>
<evidence type="ECO:0000259" key="2">
    <source>
        <dbReference type="Pfam" id="PF18276"/>
    </source>
</evidence>